<dbReference type="EMBL" id="FUYH01000003">
    <property type="protein sequence ID" value="SKA80104.1"/>
    <property type="molecule type" value="Genomic_DNA"/>
</dbReference>
<dbReference type="Pfam" id="PF12832">
    <property type="entry name" value="MFS_1_like"/>
    <property type="match status" value="1"/>
</dbReference>
<evidence type="ECO:0000256" key="6">
    <source>
        <dbReference type="ARBA" id="ARBA00023136"/>
    </source>
</evidence>
<evidence type="ECO:0000259" key="8">
    <source>
        <dbReference type="PROSITE" id="PS50850"/>
    </source>
</evidence>
<feature type="transmembrane region" description="Helical" evidence="7">
    <location>
        <begin position="40"/>
        <end position="62"/>
    </location>
</feature>
<dbReference type="AlphaFoldDB" id="A0A1T4WS00"/>
<feature type="transmembrane region" description="Helical" evidence="7">
    <location>
        <begin position="97"/>
        <end position="116"/>
    </location>
</feature>
<evidence type="ECO:0000313" key="10">
    <source>
        <dbReference type="Proteomes" id="UP000190105"/>
    </source>
</evidence>
<name>A0A1T4WS00_9CLOT</name>
<dbReference type="InterPro" id="IPR036259">
    <property type="entry name" value="MFS_trans_sf"/>
</dbReference>
<organism evidence="9 10">
    <name type="scientific">Caloramator quimbayensis</name>
    <dbReference type="NCBI Taxonomy" id="1147123"/>
    <lineage>
        <taxon>Bacteria</taxon>
        <taxon>Bacillati</taxon>
        <taxon>Bacillota</taxon>
        <taxon>Clostridia</taxon>
        <taxon>Eubacteriales</taxon>
        <taxon>Clostridiaceae</taxon>
        <taxon>Caloramator</taxon>
    </lineage>
</organism>
<dbReference type="RefSeq" id="WP_078695614.1">
    <property type="nucleotide sequence ID" value="NZ_FUYH01000003.1"/>
</dbReference>
<feature type="domain" description="Major facilitator superfamily (MFS) profile" evidence="8">
    <location>
        <begin position="1"/>
        <end position="383"/>
    </location>
</feature>
<dbReference type="PANTHER" id="PTHR16172:SF41">
    <property type="entry name" value="MAJOR FACILITATOR SUPERFAMILY DOMAIN-CONTAINING PROTEIN 6-LIKE"/>
    <property type="match status" value="1"/>
</dbReference>
<keyword evidence="4 7" id="KW-0812">Transmembrane</keyword>
<keyword evidence="10" id="KW-1185">Reference proteome</keyword>
<feature type="transmembrane region" description="Helical" evidence="7">
    <location>
        <begin position="161"/>
        <end position="180"/>
    </location>
</feature>
<dbReference type="Gene3D" id="1.20.1250.20">
    <property type="entry name" value="MFS general substrate transporter like domains"/>
    <property type="match status" value="2"/>
</dbReference>
<keyword evidence="6 7" id="KW-0472">Membrane</keyword>
<feature type="transmembrane region" description="Helical" evidence="7">
    <location>
        <begin position="137"/>
        <end position="155"/>
    </location>
</feature>
<dbReference type="PROSITE" id="PS51257">
    <property type="entry name" value="PROKAR_LIPOPROTEIN"/>
    <property type="match status" value="1"/>
</dbReference>
<gene>
    <name evidence="9" type="ORF">SAMN05443428_103160</name>
</gene>
<dbReference type="SUPFAM" id="SSF103473">
    <property type="entry name" value="MFS general substrate transporter"/>
    <property type="match status" value="1"/>
</dbReference>
<feature type="transmembrane region" description="Helical" evidence="7">
    <location>
        <begin position="12"/>
        <end position="34"/>
    </location>
</feature>
<evidence type="ECO:0000256" key="1">
    <source>
        <dbReference type="ARBA" id="ARBA00004651"/>
    </source>
</evidence>
<feature type="transmembrane region" description="Helical" evidence="7">
    <location>
        <begin position="358"/>
        <end position="378"/>
    </location>
</feature>
<comment type="similarity">
    <text evidence="2">Belongs to the major facilitator superfamily. MFSD6 family.</text>
</comment>
<feature type="transmembrane region" description="Helical" evidence="7">
    <location>
        <begin position="331"/>
        <end position="352"/>
    </location>
</feature>
<evidence type="ECO:0000256" key="3">
    <source>
        <dbReference type="ARBA" id="ARBA00022448"/>
    </source>
</evidence>
<keyword evidence="5 7" id="KW-1133">Transmembrane helix</keyword>
<dbReference type="GO" id="GO:0005886">
    <property type="term" value="C:plasma membrane"/>
    <property type="evidence" value="ECO:0007669"/>
    <property type="project" value="UniProtKB-SubCell"/>
</dbReference>
<evidence type="ECO:0000256" key="4">
    <source>
        <dbReference type="ARBA" id="ARBA00022692"/>
    </source>
</evidence>
<reference evidence="10" key="1">
    <citation type="submission" date="2017-02" db="EMBL/GenBank/DDBJ databases">
        <authorList>
            <person name="Varghese N."/>
            <person name="Submissions S."/>
        </authorList>
    </citation>
    <scope>NUCLEOTIDE SEQUENCE [LARGE SCALE GENOMIC DNA]</scope>
    <source>
        <strain evidence="10">USBA 833</strain>
    </source>
</reference>
<dbReference type="PROSITE" id="PS50850">
    <property type="entry name" value="MFS"/>
    <property type="match status" value="1"/>
</dbReference>
<comment type="subcellular location">
    <subcellularLocation>
        <location evidence="1">Cell membrane</location>
        <topology evidence="1">Multi-pass membrane protein</topology>
    </subcellularLocation>
</comment>
<evidence type="ECO:0000313" key="9">
    <source>
        <dbReference type="EMBL" id="SKA80104.1"/>
    </source>
</evidence>
<feature type="transmembrane region" description="Helical" evidence="7">
    <location>
        <begin position="266"/>
        <end position="284"/>
    </location>
</feature>
<dbReference type="STRING" id="1147123.SAMN05443428_103160"/>
<feature type="transmembrane region" description="Helical" evidence="7">
    <location>
        <begin position="205"/>
        <end position="230"/>
    </location>
</feature>
<dbReference type="PANTHER" id="PTHR16172">
    <property type="entry name" value="MAJOR FACILITATOR SUPERFAMILY DOMAIN-CONTAINING PROTEIN 6-LIKE"/>
    <property type="match status" value="1"/>
</dbReference>
<dbReference type="Proteomes" id="UP000190105">
    <property type="component" value="Unassembled WGS sequence"/>
</dbReference>
<accession>A0A1T4WS00</accession>
<feature type="transmembrane region" description="Helical" evidence="7">
    <location>
        <begin position="242"/>
        <end position="259"/>
    </location>
</feature>
<proteinExistence type="inferred from homology"/>
<dbReference type="OrthoDB" id="85643at2"/>
<dbReference type="GO" id="GO:0022857">
    <property type="term" value="F:transmembrane transporter activity"/>
    <property type="evidence" value="ECO:0007669"/>
    <property type="project" value="InterPro"/>
</dbReference>
<feature type="transmembrane region" description="Helical" evidence="7">
    <location>
        <begin position="74"/>
        <end position="91"/>
    </location>
</feature>
<sequence>MMGIKLLKIKLNILYFILYSTVACFYPFLTMYFQMRGIPYYKIGILYAVNSLISIIALPIWGVISDKYSGKRKVIFITMILCSILILLFLFTKSFEAILFSLIIFMTFQSPILSITDAYCYEIIEKNKGLQFGKIRLMGSLGYAIAALLLGILIKKLGIEFSFISYSILMLCTILILKTIKFKGKRTRIPIDFYDISKLIRDKKFVLIVISAMFASISMGANGNYISILIQKTGGDVSKLGIVWFVIAMSELPFLFLGNKIMKKTGVLNLYIIGILFFVIRFFLSSQCTSYNAVILVQFMQSITFPLYLLTTIEYININSTSNLKTSALTAFTALAGGLGGLLGNIGGGFILQIKDIFFLYKVLGISCIISLIVALILKKYDKDVKSL</sequence>
<evidence type="ECO:0000256" key="7">
    <source>
        <dbReference type="SAM" id="Phobius"/>
    </source>
</evidence>
<dbReference type="InterPro" id="IPR024989">
    <property type="entry name" value="MFS_assoc_dom"/>
</dbReference>
<dbReference type="InterPro" id="IPR051717">
    <property type="entry name" value="MFS_MFSD6"/>
</dbReference>
<protein>
    <submittedName>
        <fullName evidence="9">MFS transporter, PPP family, 3-phenylpropionic acid transporter</fullName>
    </submittedName>
</protein>
<evidence type="ECO:0000256" key="2">
    <source>
        <dbReference type="ARBA" id="ARBA00005241"/>
    </source>
</evidence>
<evidence type="ECO:0000256" key="5">
    <source>
        <dbReference type="ARBA" id="ARBA00022989"/>
    </source>
</evidence>
<keyword evidence="3" id="KW-0813">Transport</keyword>
<dbReference type="InterPro" id="IPR020846">
    <property type="entry name" value="MFS_dom"/>
</dbReference>
<feature type="transmembrane region" description="Helical" evidence="7">
    <location>
        <begin position="290"/>
        <end position="310"/>
    </location>
</feature>